<reference evidence="1 2" key="1">
    <citation type="journal article" date="2022" name="Plant J.">
        <title>Chromosome-level genome of Camellia lanceoleosa provides a valuable resource for understanding genome evolution and self-incompatibility.</title>
        <authorList>
            <person name="Gong W."/>
            <person name="Xiao S."/>
            <person name="Wang L."/>
            <person name="Liao Z."/>
            <person name="Chang Y."/>
            <person name="Mo W."/>
            <person name="Hu G."/>
            <person name="Li W."/>
            <person name="Zhao G."/>
            <person name="Zhu H."/>
            <person name="Hu X."/>
            <person name="Ji K."/>
            <person name="Xiang X."/>
            <person name="Song Q."/>
            <person name="Yuan D."/>
            <person name="Jin S."/>
            <person name="Zhang L."/>
        </authorList>
    </citation>
    <scope>NUCLEOTIDE SEQUENCE [LARGE SCALE GENOMIC DNA]</scope>
    <source>
        <strain evidence="1">SQ_2022a</strain>
    </source>
</reference>
<sequence>MAYQALDCITSTDIEALGLPSEVAERFYQNLNEIIRNYGSATPETWQRVSKHLLEPGLPFSLHQMMYYGCYKGFGPDAPAWIPDPERAASTNVGQLLERRGKEFLDSRYKDPISSFSEFQKFSVSNPEVYWKTLLDEISVSFSVPPQCILRENQSHPGGQWLPGAHLNPAKNCLSLNGKRTLDDIMVIWRDEGDDKMPVNKMTLKELRTKVWLVAHALETLGLDKGSAIAMDMPMDVNSVVIYLAIVLAGYAVVSIADSFAPTEIATRLKISKAKAIFTQDVIIRGDKRLPLYSRVIDAQSPIAIVIPSGGSSFGIKLRDGDISWHEFLAKVEHFREVEFVAVEQPVEAFTNILFSSGTTGEPKAIPWTLATPFKAAADGWCHMDIRKGDIVAWPTNLGWMMGPWLVYASLLNGASMALYNGSPLGSGFAKFVQDAKVTMLGVIPSIVRAWKTTNCTASYDWSAIRCFGSAGEASNVDEYLWLMGRAGYKPIIEYCGGTEIGGGFVTGSLLQPQSLAAFSTPAMGCSLFIIGSDRIINPPIVPGIGELALGPLMFGASNTLLNADHYNVYFKGMPVWNGKVVRRHGDVFDLTSRGYYHAHGRADDTMNLGGIKVSSVEIERICNAVDNNILETAAVGVPPQGGGPERLVIAVVFKDSSESATDLNKLRMAFNSALKNKLNPLFKVSHIVPIPALPRTATNKHFAKMPIPCVFV</sequence>
<organism evidence="1 2">
    <name type="scientific">Camellia lanceoleosa</name>
    <dbReference type="NCBI Taxonomy" id="1840588"/>
    <lineage>
        <taxon>Eukaryota</taxon>
        <taxon>Viridiplantae</taxon>
        <taxon>Streptophyta</taxon>
        <taxon>Embryophyta</taxon>
        <taxon>Tracheophyta</taxon>
        <taxon>Spermatophyta</taxon>
        <taxon>Magnoliopsida</taxon>
        <taxon>eudicotyledons</taxon>
        <taxon>Gunneridae</taxon>
        <taxon>Pentapetalae</taxon>
        <taxon>asterids</taxon>
        <taxon>Ericales</taxon>
        <taxon>Theaceae</taxon>
        <taxon>Camellia</taxon>
    </lineage>
</organism>
<keyword evidence="2" id="KW-1185">Reference proteome</keyword>
<evidence type="ECO:0000313" key="1">
    <source>
        <dbReference type="EMBL" id="KAI8018568.1"/>
    </source>
</evidence>
<dbReference type="Proteomes" id="UP001060215">
    <property type="component" value="Chromosome 2"/>
</dbReference>
<name>A0ACC0I0S4_9ERIC</name>
<accession>A0ACC0I0S4</accession>
<gene>
    <name evidence="1" type="ORF">LOK49_LG04G01778</name>
</gene>
<protein>
    <submittedName>
        <fullName evidence="1">Acyl-activating enzyme 17, peroxisomal</fullName>
    </submittedName>
</protein>
<proteinExistence type="predicted"/>
<comment type="caution">
    <text evidence="1">The sequence shown here is derived from an EMBL/GenBank/DDBJ whole genome shotgun (WGS) entry which is preliminary data.</text>
</comment>
<evidence type="ECO:0000313" key="2">
    <source>
        <dbReference type="Proteomes" id="UP001060215"/>
    </source>
</evidence>
<dbReference type="EMBL" id="CM045759">
    <property type="protein sequence ID" value="KAI8018568.1"/>
    <property type="molecule type" value="Genomic_DNA"/>
</dbReference>